<feature type="active site" evidence="7">
    <location>
        <position position="376"/>
    </location>
</feature>
<dbReference type="GO" id="GO:0003886">
    <property type="term" value="F:DNA (cytosine-5-)-methyltransferase activity"/>
    <property type="evidence" value="ECO:0007669"/>
    <property type="project" value="UniProtKB-EC"/>
</dbReference>
<accession>A0A8S5PEK1</accession>
<dbReference type="Gene3D" id="3.90.120.10">
    <property type="entry name" value="DNA Methylase, subunit A, domain 2"/>
    <property type="match status" value="2"/>
</dbReference>
<keyword evidence="3 7" id="KW-0808">Transferase</keyword>
<name>A0A8S5PEK1_9CAUD</name>
<dbReference type="InterPro" id="IPR050390">
    <property type="entry name" value="C5-Methyltransferase"/>
</dbReference>
<dbReference type="PANTHER" id="PTHR10629">
    <property type="entry name" value="CYTOSINE-SPECIFIC METHYLTRANSFERASE"/>
    <property type="match status" value="1"/>
</dbReference>
<dbReference type="EC" id="2.1.1.37" evidence="9"/>
<dbReference type="GO" id="GO:0052170">
    <property type="term" value="P:symbiont-mediated suppression of host innate immune response"/>
    <property type="evidence" value="ECO:0007669"/>
    <property type="project" value="UniProtKB-KW"/>
</dbReference>
<evidence type="ECO:0000256" key="4">
    <source>
        <dbReference type="ARBA" id="ARBA00022691"/>
    </source>
</evidence>
<protein>
    <recommendedName>
        <fullName evidence="9">Cytosine-specific methyltransferase</fullName>
        <ecNumber evidence="9">2.1.1.37</ecNumber>
    </recommendedName>
</protein>
<dbReference type="CDD" id="cd00315">
    <property type="entry name" value="Cyt_C5_DNA_methylase"/>
    <property type="match status" value="2"/>
</dbReference>
<dbReference type="PANTHER" id="PTHR10629:SF52">
    <property type="entry name" value="DNA (CYTOSINE-5)-METHYLTRANSFERASE 1"/>
    <property type="match status" value="1"/>
</dbReference>
<evidence type="ECO:0000313" key="10">
    <source>
        <dbReference type="EMBL" id="DAE04867.1"/>
    </source>
</evidence>
<dbReference type="InterPro" id="IPR029063">
    <property type="entry name" value="SAM-dependent_MTases_sf"/>
</dbReference>
<evidence type="ECO:0000256" key="6">
    <source>
        <dbReference type="ARBA" id="ARBA00033479"/>
    </source>
</evidence>
<dbReference type="PROSITE" id="PS51679">
    <property type="entry name" value="SAM_MT_C5"/>
    <property type="match status" value="2"/>
</dbReference>
<dbReference type="Gene3D" id="3.40.50.150">
    <property type="entry name" value="Vaccinia Virus protein VP39"/>
    <property type="match status" value="2"/>
</dbReference>
<organism evidence="10">
    <name type="scientific">Siphoviridae sp. ctPxx43</name>
    <dbReference type="NCBI Taxonomy" id="2825489"/>
    <lineage>
        <taxon>Viruses</taxon>
        <taxon>Duplodnaviria</taxon>
        <taxon>Heunggongvirae</taxon>
        <taxon>Uroviricota</taxon>
        <taxon>Caudoviricetes</taxon>
    </lineage>
</organism>
<keyword evidence="4 7" id="KW-0949">S-adenosyl-L-methionine</keyword>
<reference evidence="10" key="1">
    <citation type="journal article" date="2021" name="Proc. Natl. Acad. Sci. U.S.A.">
        <title>A Catalog of Tens of Thousands of Viruses from Human Metagenomes Reveals Hidden Associations with Chronic Diseases.</title>
        <authorList>
            <person name="Tisza M.J."/>
            <person name="Buck C.B."/>
        </authorList>
    </citation>
    <scope>NUCLEOTIDE SEQUENCE</scope>
    <source>
        <strain evidence="10">CtPxx43</strain>
    </source>
</reference>
<evidence type="ECO:0000256" key="2">
    <source>
        <dbReference type="ARBA" id="ARBA00022632"/>
    </source>
</evidence>
<evidence type="ECO:0000256" key="5">
    <source>
        <dbReference type="ARBA" id="ARBA00023280"/>
    </source>
</evidence>
<dbReference type="Pfam" id="PF00145">
    <property type="entry name" value="DNA_methylase"/>
    <property type="match status" value="2"/>
</dbReference>
<comment type="catalytic activity">
    <reaction evidence="9">
        <text>a 2'-deoxycytidine in DNA + S-adenosyl-L-methionine = a 5-methyl-2'-deoxycytidine in DNA + S-adenosyl-L-homocysteine + H(+)</text>
        <dbReference type="Rhea" id="RHEA:13681"/>
        <dbReference type="Rhea" id="RHEA-COMP:11369"/>
        <dbReference type="Rhea" id="RHEA-COMP:11370"/>
        <dbReference type="ChEBI" id="CHEBI:15378"/>
        <dbReference type="ChEBI" id="CHEBI:57856"/>
        <dbReference type="ChEBI" id="CHEBI:59789"/>
        <dbReference type="ChEBI" id="CHEBI:85452"/>
        <dbReference type="ChEBI" id="CHEBI:85454"/>
        <dbReference type="EC" id="2.1.1.37"/>
    </reaction>
</comment>
<sequence length="599" mass="67070">MIKTVDLFSGCGGLSLGFERAGFQVIAAYDNWEPAVKVYRDNFSHPIYTDDLSDENVQNKIAEMHPDVIIGGPPCQDYSSAGHRDITLGRAALTLSYRDIIIKARPKYFLMENVPEIRKYRILADIIQDFKNAGYGLTQRILEASYYGVPQARKRFILIGGLNEPDDFLGVAIDRRASDHAMTMRDYFGDSLDVDYYFRVPRSYSRRGIFSIDEPCQTIRGVDRPIPPGYPGHPSDPVPLGPNVRALTVKERSMVQTFPETFKFSGNKTDQNQMIGNAVPVNLAKAVADALYEHIVNKNGPSLKGVDLFAGCGGMTLGFEKAGVDILAGYDNWKPACDIYSANFSHPIISMDLFKQDAIDSIKQFKPQIIIGGPPCQDFSIAGPRNQGKRANLTIRYAEIVSQLKPEWFVMENVYNIERMPVLPKALQIFKDAGYGVTTKVLDASLCGVPQTRKRFFAIGHLNDEDGFLTKILEENLSDHRMTVREYLGDKLHTQYYYMHPRSYNRRAVFSVDEPSATIRGVNRPIPETYKKHHADAADVADGGVRALTTKERSFIQTFPEDFVLLGNKTAVEQAIGNAVPVNLATYVAKAILEYMDEK</sequence>
<evidence type="ECO:0000256" key="3">
    <source>
        <dbReference type="ARBA" id="ARBA00022679"/>
    </source>
</evidence>
<dbReference type="GO" id="GO:0003677">
    <property type="term" value="F:DNA binding"/>
    <property type="evidence" value="ECO:0007669"/>
    <property type="project" value="TreeGrafter"/>
</dbReference>
<keyword evidence="2" id="KW-1090">Inhibition of host innate immune response by virus</keyword>
<dbReference type="PROSITE" id="PS00094">
    <property type="entry name" value="C5_MTASE_1"/>
    <property type="match status" value="1"/>
</dbReference>
<dbReference type="InterPro" id="IPR018117">
    <property type="entry name" value="C5_DNA_meth_AS"/>
</dbReference>
<dbReference type="SUPFAM" id="SSF53335">
    <property type="entry name" value="S-adenosyl-L-methionine-dependent methyltransferases"/>
    <property type="match status" value="2"/>
</dbReference>
<dbReference type="InterPro" id="IPR001525">
    <property type="entry name" value="C5_MeTfrase"/>
</dbReference>
<dbReference type="GO" id="GO:0044027">
    <property type="term" value="P:negative regulation of gene expression via chromosomal CpG island methylation"/>
    <property type="evidence" value="ECO:0007669"/>
    <property type="project" value="TreeGrafter"/>
</dbReference>
<dbReference type="NCBIfam" id="TIGR00675">
    <property type="entry name" value="dcm"/>
    <property type="match status" value="2"/>
</dbReference>
<keyword evidence="1 7" id="KW-0489">Methyltransferase</keyword>
<dbReference type="GO" id="GO:0032259">
    <property type="term" value="P:methylation"/>
    <property type="evidence" value="ECO:0007669"/>
    <property type="project" value="UniProtKB-KW"/>
</dbReference>
<evidence type="ECO:0000256" key="7">
    <source>
        <dbReference type="PROSITE-ProRule" id="PRU01016"/>
    </source>
</evidence>
<proteinExistence type="inferred from homology"/>
<dbReference type="PROSITE" id="PS00095">
    <property type="entry name" value="C5_MTASE_2"/>
    <property type="match status" value="2"/>
</dbReference>
<comment type="similarity">
    <text evidence="7 8">Belongs to the class I-like SAM-binding methyltransferase superfamily. C5-methyltransferase family.</text>
</comment>
<keyword evidence="2" id="KW-0945">Host-virus interaction</keyword>
<dbReference type="GO" id="GO:0099018">
    <property type="term" value="P:symbiont-mediated evasion of host restriction-modification system"/>
    <property type="evidence" value="ECO:0007669"/>
    <property type="project" value="UniProtKB-KW"/>
</dbReference>
<keyword evidence="5" id="KW-0899">Viral immunoevasion</keyword>
<dbReference type="PRINTS" id="PR00105">
    <property type="entry name" value="C5METTRFRASE"/>
</dbReference>
<dbReference type="EMBL" id="BK015396">
    <property type="protein sequence ID" value="DAE04867.1"/>
    <property type="molecule type" value="Genomic_DNA"/>
</dbReference>
<keyword evidence="6" id="KW-1258">Restriction-modification system evasion by virus</keyword>
<evidence type="ECO:0000256" key="9">
    <source>
        <dbReference type="RuleBase" id="RU000417"/>
    </source>
</evidence>
<evidence type="ECO:0000256" key="8">
    <source>
        <dbReference type="RuleBase" id="RU000416"/>
    </source>
</evidence>
<dbReference type="InterPro" id="IPR031303">
    <property type="entry name" value="C5_meth_CS"/>
</dbReference>
<feature type="active site" evidence="7">
    <location>
        <position position="75"/>
    </location>
</feature>
<evidence type="ECO:0000256" key="1">
    <source>
        <dbReference type="ARBA" id="ARBA00022603"/>
    </source>
</evidence>